<dbReference type="EMBL" id="CP045560">
    <property type="protein sequence ID" value="QGA43200.1"/>
    <property type="molecule type" value="Genomic_DNA"/>
</dbReference>
<comment type="subunit">
    <text evidence="6">Part of the Bam complex.</text>
</comment>
<keyword evidence="2 6" id="KW-0472">Membrane</keyword>
<reference evidence="12 15" key="4">
    <citation type="journal article" date="2021" name="MSphere">
        <title>Complete Genome Sequencing of Acinetobacter baumannii AC1633 and Acinetobacter nosocomialis AC1530 Unveils a Large Multidrug-Resistant Plasmid Encoding the NDM-1 and OXA-58 Carbapenemases.</title>
        <authorList>
            <person name="Alattraqchi A.G."/>
            <person name="Mohd Rani F."/>
            <person name="A. Rahman N.I."/>
            <person name="Ismail S."/>
            <person name="Cleary D.W."/>
            <person name="Clarke S.C."/>
            <person name="Yeo C.C."/>
        </authorList>
    </citation>
    <scope>NUCLEOTIDE SEQUENCE [LARGE SCALE GENOMIC DNA]</scope>
    <source>
        <strain evidence="12 15">AC1530</strain>
    </source>
</reference>
<comment type="similarity">
    <text evidence="6">Belongs to the BamD family.</text>
</comment>
<name>A0A0A7XN03_ACINO</name>
<proteinExistence type="inferred from homology"/>
<evidence type="ECO:0000313" key="12">
    <source>
        <dbReference type="EMBL" id="QGA43200.1"/>
    </source>
</evidence>
<reference evidence="10" key="2">
    <citation type="submission" date="2017-12" db="EMBL/GenBank/DDBJ databases">
        <title>FDA dAtabase for Regulatory Grade micrObial Sequences (FDA-ARGOS): Supporting development and validation of Infectious Disease Dx tests.</title>
        <authorList>
            <person name="Campos J."/>
            <person name="Goldberg B."/>
            <person name="Tallon L."/>
            <person name="Sadzewicz L."/>
            <person name="Sengamalay N."/>
            <person name="Ott S."/>
            <person name="Godinez A."/>
            <person name="Nagaraj S."/>
            <person name="Vavikolanu K."/>
            <person name="Aluvathingal J."/>
            <person name="Nadendla S."/>
            <person name="Nandy P."/>
            <person name="Hobson J."/>
            <person name="Sichtig H."/>
        </authorList>
    </citation>
    <scope>NUCLEOTIDE SEQUENCE</scope>
    <source>
        <strain evidence="10">FDAARGOS_129</strain>
    </source>
</reference>
<keyword evidence="5 6" id="KW-0449">Lipoprotein</keyword>
<evidence type="ECO:0000313" key="14">
    <source>
        <dbReference type="Proteomes" id="UP000237921"/>
    </source>
</evidence>
<accession>K9C2I2</accession>
<evidence type="ECO:0000313" key="11">
    <source>
        <dbReference type="EMBL" id="KDM57523.1"/>
    </source>
</evidence>
<dbReference type="RefSeq" id="WP_004888487.1">
    <property type="nucleotide sequence ID" value="NZ_AMZR01000038.1"/>
</dbReference>
<feature type="compositionally biased region" description="Low complexity" evidence="7">
    <location>
        <begin position="355"/>
        <end position="366"/>
    </location>
</feature>
<evidence type="ECO:0000256" key="3">
    <source>
        <dbReference type="ARBA" id="ARBA00023139"/>
    </source>
</evidence>
<feature type="chain" id="PRO_5009016453" description="Outer membrane protein assembly factor BamD" evidence="8">
    <location>
        <begin position="21"/>
        <end position="373"/>
    </location>
</feature>
<dbReference type="InterPro" id="IPR011990">
    <property type="entry name" value="TPR-like_helical_dom_sf"/>
</dbReference>
<keyword evidence="1 6" id="KW-0732">Signal</keyword>
<evidence type="ECO:0000256" key="8">
    <source>
        <dbReference type="SAM" id="SignalP"/>
    </source>
</evidence>
<dbReference type="EMBL" id="CP014019">
    <property type="protein sequence ID" value="AVF45274.1"/>
    <property type="molecule type" value="Genomic_DNA"/>
</dbReference>
<keyword evidence="4 6" id="KW-0998">Cell outer membrane</keyword>
<gene>
    <name evidence="6 12" type="primary">bamD</name>
    <name evidence="11" type="ORF">AE32_00817</name>
    <name evidence="10" type="ORF">AL533_13230</name>
    <name evidence="12" type="ORF">GD578_04600</name>
</gene>
<dbReference type="Proteomes" id="UP000237921">
    <property type="component" value="Chromosome"/>
</dbReference>
<evidence type="ECO:0000256" key="6">
    <source>
        <dbReference type="HAMAP-Rule" id="MF_00922"/>
    </source>
</evidence>
<dbReference type="AlphaFoldDB" id="A0A0A7XN03"/>
<evidence type="ECO:0000256" key="4">
    <source>
        <dbReference type="ARBA" id="ARBA00023237"/>
    </source>
</evidence>
<evidence type="ECO:0000259" key="9">
    <source>
        <dbReference type="Pfam" id="PF13525"/>
    </source>
</evidence>
<protein>
    <recommendedName>
        <fullName evidence="6">Outer membrane protein assembly factor BamD</fullName>
    </recommendedName>
</protein>
<dbReference type="GO" id="GO:1990063">
    <property type="term" value="C:Bam protein complex"/>
    <property type="evidence" value="ECO:0007669"/>
    <property type="project" value="TreeGrafter"/>
</dbReference>
<comment type="subcellular location">
    <subcellularLocation>
        <location evidence="6">Cell outer membrane</location>
        <topology evidence="6">Lipid-anchor</topology>
    </subcellularLocation>
</comment>
<dbReference type="Proteomes" id="UP000325778">
    <property type="component" value="Chromosome"/>
</dbReference>
<feature type="domain" description="Outer membrane lipoprotein BamD-like" evidence="9">
    <location>
        <begin position="40"/>
        <end position="242"/>
    </location>
</feature>
<evidence type="ECO:0000313" key="10">
    <source>
        <dbReference type="EMBL" id="AVF45274.1"/>
    </source>
</evidence>
<comment type="function">
    <text evidence="6">Part of the outer membrane protein assembly complex, which is involved in assembly and insertion of beta-barrel proteins into the outer membrane.</text>
</comment>
<dbReference type="HAMAP" id="MF_00922">
    <property type="entry name" value="OM_assembly_BamD"/>
    <property type="match status" value="1"/>
</dbReference>
<dbReference type="InterPro" id="IPR017689">
    <property type="entry name" value="BamD"/>
</dbReference>
<dbReference type="GO" id="GO:0043165">
    <property type="term" value="P:Gram-negative-bacterium-type cell outer membrane assembly"/>
    <property type="evidence" value="ECO:0007669"/>
    <property type="project" value="UniProtKB-UniRule"/>
</dbReference>
<evidence type="ECO:0000256" key="5">
    <source>
        <dbReference type="ARBA" id="ARBA00023288"/>
    </source>
</evidence>
<dbReference type="Pfam" id="PF13525">
    <property type="entry name" value="YfiO"/>
    <property type="match status" value="1"/>
</dbReference>
<dbReference type="InterPro" id="IPR039565">
    <property type="entry name" value="BamD-like"/>
</dbReference>
<evidence type="ECO:0000313" key="13">
    <source>
        <dbReference type="Proteomes" id="UP000027208"/>
    </source>
</evidence>
<organism evidence="11 13">
    <name type="scientific">Acinetobacter nosocomialis</name>
    <dbReference type="NCBI Taxonomy" id="106654"/>
    <lineage>
        <taxon>Bacteria</taxon>
        <taxon>Pseudomonadati</taxon>
        <taxon>Pseudomonadota</taxon>
        <taxon>Gammaproteobacteria</taxon>
        <taxon>Moraxellales</taxon>
        <taxon>Moraxellaceae</taxon>
        <taxon>Acinetobacter</taxon>
        <taxon>Acinetobacter calcoaceticus/baumannii complex</taxon>
    </lineage>
</organism>
<feature type="signal peptide" evidence="8">
    <location>
        <begin position="1"/>
        <end position="20"/>
    </location>
</feature>
<evidence type="ECO:0000256" key="1">
    <source>
        <dbReference type="ARBA" id="ARBA00022729"/>
    </source>
</evidence>
<feature type="region of interest" description="Disordered" evidence="7">
    <location>
        <begin position="282"/>
        <end position="373"/>
    </location>
</feature>
<reference evidence="11 13" key="1">
    <citation type="submission" date="2014-04" db="EMBL/GenBank/DDBJ databases">
        <title>The Genome Sequence of Acinetobacter baumanii BIDMC 57.</title>
        <authorList>
            <consortium name="The Broad Institute Genomics Platform"/>
            <consortium name="The Broad Institute Genome Sequencing Center for Infectious Disease"/>
            <person name="Murphy C."/>
            <person name="Cosimi L."/>
            <person name="Cerqueira G."/>
            <person name="Feldgarden M."/>
            <person name="Earl A."/>
            <person name="Spencer M.D."/>
            <person name="Fodor A."/>
            <person name="Sautter R.L."/>
            <person name="Hung D."/>
            <person name="Onderdonk A.B."/>
            <person name="Ernst C."/>
            <person name="Delaney M."/>
            <person name="DuBois A."/>
            <person name="Young S.K."/>
            <person name="Zeng Q."/>
            <person name="Gargeya S."/>
            <person name="Abouelleil A."/>
            <person name="Alvarado L."/>
            <person name="Chapman S.B."/>
            <person name="Gainer-Dewar J."/>
            <person name="Goldberg J."/>
            <person name="Griggs A."/>
            <person name="Gujja S."/>
            <person name="Hansen M."/>
            <person name="Howarth C."/>
            <person name="Imamovic A."/>
            <person name="Larimer J."/>
            <person name="Pearson M."/>
            <person name="Poon T.W."/>
            <person name="Priest M."/>
            <person name="Roberts A."/>
            <person name="Saif S."/>
            <person name="Shea T."/>
            <person name="Sykes S."/>
            <person name="Wortman J."/>
            <person name="Nusbaum C."/>
            <person name="Birren B."/>
        </authorList>
    </citation>
    <scope>NUCLEOTIDE SEQUENCE [LARGE SCALE GENOMIC DNA]</scope>
    <source>
        <strain evidence="11 13">BIDMC 57</strain>
    </source>
</reference>
<dbReference type="Gene3D" id="1.25.40.10">
    <property type="entry name" value="Tetratricopeptide repeat domain"/>
    <property type="match status" value="1"/>
</dbReference>
<keyword evidence="3 6" id="KW-0564">Palmitate</keyword>
<dbReference type="CDD" id="cd15830">
    <property type="entry name" value="BamD"/>
    <property type="match status" value="1"/>
</dbReference>
<sequence length="373" mass="41786">MSLPRYKITMLALSLGVASAFVGCSSNPSKKEVVDTGPQSSEQAYFEKAQKSLDRGQYLEATKSLEAIDTYYPTGQYAQQAQLELLYSKFKQKDYEGAIALAERFIRLNPQHPNVDYAYYVRGVSNMELNYDSLLRYTSLQQSHRDISYLKVAYQNFVDLIRRFPSSQYSVDAAQRMKFIGQELAESEMNAARFNVKRKAWVAAAERSQWVIEHYPQTPQIPEALATLAYSYDQLGDKATSQQYIEVLKLNYPSLVNKNGTVNMRAARKEGNWINRATLGILGRESKSTTPDTTTTETEPKRSLLNRVSFGLIGNSGKEEAQETTKAPVETPKTERSWTNRLSFGLLDKPEKAAEGATTAPAASSTEPDDAAQ</sequence>
<reference evidence="14" key="3">
    <citation type="submission" date="2017-12" db="EMBL/GenBank/DDBJ databases">
        <title>FDA dAtabase for Regulatory Grade micrObial Sequences (FDA-ARGOS): Supporting development and validation of Infectious Disease Dx tests.</title>
        <authorList>
            <person name="Hoffmann M."/>
            <person name="Allard M."/>
            <person name="Evans P."/>
            <person name="Brown E."/>
            <person name="Tallon L."/>
            <person name="Sadzewicz L."/>
            <person name="Sengamalay N."/>
            <person name="Ott S."/>
            <person name="Godinez A."/>
            <person name="Nagaraj S."/>
            <person name="Vavikolanu K."/>
            <person name="Aluvathingal J."/>
            <person name="Nadendla S."/>
            <person name="Sichtig H."/>
        </authorList>
    </citation>
    <scope>NUCLEOTIDE SEQUENCE [LARGE SCALE GENOMIC DNA]</scope>
    <source>
        <strain evidence="14">FDAARGOS_129</strain>
    </source>
</reference>
<evidence type="ECO:0000256" key="7">
    <source>
        <dbReference type="SAM" id="MobiDB-lite"/>
    </source>
</evidence>
<dbReference type="SUPFAM" id="SSF48452">
    <property type="entry name" value="TPR-like"/>
    <property type="match status" value="1"/>
</dbReference>
<evidence type="ECO:0000256" key="2">
    <source>
        <dbReference type="ARBA" id="ARBA00023136"/>
    </source>
</evidence>
<dbReference type="KEGG" id="ano:RR32_14000"/>
<dbReference type="Proteomes" id="UP000027208">
    <property type="component" value="Unassembled WGS sequence"/>
</dbReference>
<dbReference type="EMBL" id="JMUI01000002">
    <property type="protein sequence ID" value="KDM57523.1"/>
    <property type="molecule type" value="Genomic_DNA"/>
</dbReference>
<dbReference type="PANTHER" id="PTHR37423:SF1">
    <property type="entry name" value="OUTER MEMBRANE PROTEIN ASSEMBLY FACTOR BAMD"/>
    <property type="match status" value="1"/>
</dbReference>
<dbReference type="STRING" id="106654.B7L44_16370"/>
<evidence type="ECO:0000313" key="15">
    <source>
        <dbReference type="Proteomes" id="UP000325778"/>
    </source>
</evidence>
<dbReference type="GO" id="GO:0051205">
    <property type="term" value="P:protein insertion into membrane"/>
    <property type="evidence" value="ECO:0007669"/>
    <property type="project" value="UniProtKB-UniRule"/>
</dbReference>
<dbReference type="NCBIfam" id="TIGR03302">
    <property type="entry name" value="OM_YfiO"/>
    <property type="match status" value="1"/>
</dbReference>
<dbReference type="PROSITE" id="PS51257">
    <property type="entry name" value="PROKAR_LIPOPROTEIN"/>
    <property type="match status" value="1"/>
</dbReference>
<accession>A0A0Q1LLW5</accession>
<dbReference type="PANTHER" id="PTHR37423">
    <property type="entry name" value="SOLUBLE LYTIC MUREIN TRANSGLYCOSYLASE-RELATED"/>
    <property type="match status" value="1"/>
</dbReference>
<accession>A0A0A7XN03</accession>